<feature type="compositionally biased region" description="Low complexity" evidence="1">
    <location>
        <begin position="330"/>
        <end position="405"/>
    </location>
</feature>
<protein>
    <recommendedName>
        <fullName evidence="5">DUF2135 domain-containing protein</fullName>
    </recommendedName>
</protein>
<gene>
    <name evidence="3" type="ORF">ACE1CI_11545</name>
</gene>
<evidence type="ECO:0008006" key="5">
    <source>
        <dbReference type="Google" id="ProtNLM"/>
    </source>
</evidence>
<dbReference type="Proteomes" id="UP001576784">
    <property type="component" value="Unassembled WGS sequence"/>
</dbReference>
<name>A0ABV4XPC0_9CYAN</name>
<feature type="compositionally biased region" description="Polar residues" evidence="1">
    <location>
        <begin position="251"/>
        <end position="264"/>
    </location>
</feature>
<reference evidence="3 4" key="1">
    <citation type="submission" date="2024-09" db="EMBL/GenBank/DDBJ databases">
        <title>Floridaenema gen nov. (Aerosakkonemataceae, Aerosakkonematales ord. nov., Cyanobacteria) from benthic tropical and subtropical fresh waters, with the description of four new species.</title>
        <authorList>
            <person name="Moretto J.A."/>
            <person name="Berthold D.E."/>
            <person name="Lefler F.W."/>
            <person name="Huang I.-S."/>
            <person name="Laughinghouse H. IV."/>
        </authorList>
    </citation>
    <scope>NUCLEOTIDE SEQUENCE [LARGE SCALE GENOMIC DNA]</scope>
    <source>
        <strain evidence="3 4">BLCC-F50</strain>
    </source>
</reference>
<accession>A0ABV4XPC0</accession>
<dbReference type="EMBL" id="JBHFNR010000077">
    <property type="protein sequence ID" value="MFB2893536.1"/>
    <property type="molecule type" value="Genomic_DNA"/>
</dbReference>
<dbReference type="RefSeq" id="WP_413263196.1">
    <property type="nucleotide sequence ID" value="NZ_JBHFNR010000077.1"/>
</dbReference>
<proteinExistence type="predicted"/>
<feature type="compositionally biased region" description="Low complexity" evidence="1">
    <location>
        <begin position="267"/>
        <end position="311"/>
    </location>
</feature>
<evidence type="ECO:0000256" key="2">
    <source>
        <dbReference type="SAM" id="SignalP"/>
    </source>
</evidence>
<evidence type="ECO:0000313" key="3">
    <source>
        <dbReference type="EMBL" id="MFB2893536.1"/>
    </source>
</evidence>
<keyword evidence="4" id="KW-1185">Reference proteome</keyword>
<comment type="caution">
    <text evidence="3">The sequence shown here is derived from an EMBL/GenBank/DDBJ whole genome shotgun (WGS) entry which is preliminary data.</text>
</comment>
<feature type="region of interest" description="Disordered" evidence="1">
    <location>
        <begin position="251"/>
        <end position="438"/>
    </location>
</feature>
<feature type="chain" id="PRO_5045965352" description="DUF2135 domain-containing protein" evidence="2">
    <location>
        <begin position="21"/>
        <end position="438"/>
    </location>
</feature>
<evidence type="ECO:0000256" key="1">
    <source>
        <dbReference type="SAM" id="MobiDB-lite"/>
    </source>
</evidence>
<keyword evidence="2" id="KW-0732">Signal</keyword>
<feature type="signal peptide" evidence="2">
    <location>
        <begin position="1"/>
        <end position="20"/>
    </location>
</feature>
<feature type="compositionally biased region" description="Basic and acidic residues" evidence="1">
    <location>
        <begin position="416"/>
        <end position="428"/>
    </location>
</feature>
<sequence>MQIGTWSLLVFLGLAGSFSAAESAIAPLAAQAYTSRVNITLERQPNESFQTLTRRAETVARAAAQRSFDNDILVTEASIVVTGEHIGLSAPILTLEVSRENWKNYPNAQRWSTYYPNSKALLRIDDPTPVAATPQAGERPEPTLGTGVIQTTLRWSTRDDLDLAVTDPSGQTVFYQNKKVASGGALDVDSNAGCQNTITNPVENIFWPNTGAPPGNYVVKVNLYQRCATRSGPIPFRLRLLVQGRTQELTGNVDDTNKTASFPLNLTAGGAAPGQTPANPGNNAPAGTGNPRQRPTSGTTNRNSPTNTNNRTGGGTQQPNSNTPANRSPTNNNQNQTGRQTSSTQQTNTPANRARTNNNQNQTGRQTSPTQQTNTPANRARTNNNQNQTGRQTSPTQQTNTQQNRPRSRATYGEGLIRRTRELRDDINNRPPTDLPQN</sequence>
<evidence type="ECO:0000313" key="4">
    <source>
        <dbReference type="Proteomes" id="UP001576784"/>
    </source>
</evidence>
<organism evidence="3 4">
    <name type="scientific">Floridaenema flaviceps BLCC-F50</name>
    <dbReference type="NCBI Taxonomy" id="3153642"/>
    <lineage>
        <taxon>Bacteria</taxon>
        <taxon>Bacillati</taxon>
        <taxon>Cyanobacteriota</taxon>
        <taxon>Cyanophyceae</taxon>
        <taxon>Oscillatoriophycideae</taxon>
        <taxon>Aerosakkonematales</taxon>
        <taxon>Aerosakkonemataceae</taxon>
        <taxon>Floridanema</taxon>
        <taxon>Floridanema flaviceps</taxon>
    </lineage>
</organism>